<feature type="compositionally biased region" description="Acidic residues" evidence="8">
    <location>
        <begin position="372"/>
        <end position="390"/>
    </location>
</feature>
<evidence type="ECO:0000256" key="1">
    <source>
        <dbReference type="ARBA" id="ARBA00022468"/>
    </source>
</evidence>
<dbReference type="PROSITE" id="PS50115">
    <property type="entry name" value="ARFGAP"/>
    <property type="match status" value="1"/>
</dbReference>
<dbReference type="CDD" id="cd13250">
    <property type="entry name" value="PH_ACAP"/>
    <property type="match status" value="1"/>
</dbReference>
<dbReference type="SUPFAM" id="SSF55277">
    <property type="entry name" value="GYF domain"/>
    <property type="match status" value="1"/>
</dbReference>
<dbReference type="OrthoDB" id="1638493at2759"/>
<dbReference type="SUPFAM" id="SSF57863">
    <property type="entry name" value="ArfGap/RecO-like zinc finger"/>
    <property type="match status" value="1"/>
</dbReference>
<evidence type="ECO:0000256" key="2">
    <source>
        <dbReference type="ARBA" id="ARBA00022723"/>
    </source>
</evidence>
<protein>
    <submittedName>
        <fullName evidence="12">Arf-GAP with GTPase, ANK repeat and PH domain-containing protein 2</fullName>
    </submittedName>
</protein>
<dbReference type="InterPro" id="IPR003169">
    <property type="entry name" value="GYF"/>
</dbReference>
<dbReference type="InterPro" id="IPR001164">
    <property type="entry name" value="ArfGAP_dom"/>
</dbReference>
<feature type="compositionally biased region" description="Low complexity" evidence="8">
    <location>
        <begin position="199"/>
        <end position="214"/>
    </location>
</feature>
<dbReference type="PANTHER" id="PTHR23180:SF160">
    <property type="entry name" value="ADP-RIBOSYLATION FACTOR GTPASE-ACTIVATING PROTEIN EFFECTOR PROTEIN 1"/>
    <property type="match status" value="1"/>
</dbReference>
<dbReference type="InterPro" id="IPR002110">
    <property type="entry name" value="Ankyrin_rpt"/>
</dbReference>
<dbReference type="InterPro" id="IPR038508">
    <property type="entry name" value="ArfGAP_dom_sf"/>
</dbReference>
<dbReference type="GO" id="GO:0008270">
    <property type="term" value="F:zinc ion binding"/>
    <property type="evidence" value="ECO:0007669"/>
    <property type="project" value="UniProtKB-KW"/>
</dbReference>
<feature type="compositionally biased region" description="Low complexity" evidence="8">
    <location>
        <begin position="665"/>
        <end position="675"/>
    </location>
</feature>
<feature type="compositionally biased region" description="Basic and acidic residues" evidence="8">
    <location>
        <begin position="356"/>
        <end position="366"/>
    </location>
</feature>
<feature type="compositionally biased region" description="Low complexity" evidence="8">
    <location>
        <begin position="535"/>
        <end position="549"/>
    </location>
</feature>
<feature type="region of interest" description="Disordered" evidence="8">
    <location>
        <begin position="1384"/>
        <end position="1503"/>
    </location>
</feature>
<dbReference type="InterPro" id="IPR036770">
    <property type="entry name" value="Ankyrin_rpt-contain_sf"/>
</dbReference>
<dbReference type="Pfam" id="PF02213">
    <property type="entry name" value="GYF"/>
    <property type="match status" value="1"/>
</dbReference>
<dbReference type="Gene3D" id="3.30.1490.40">
    <property type="match status" value="1"/>
</dbReference>
<dbReference type="SMART" id="SM00248">
    <property type="entry name" value="ANK"/>
    <property type="match status" value="1"/>
</dbReference>
<dbReference type="InterPro" id="IPR037278">
    <property type="entry name" value="ARFGAP/RecO"/>
</dbReference>
<feature type="domain" description="Arf-GAP" evidence="10">
    <location>
        <begin position="1115"/>
        <end position="1233"/>
    </location>
</feature>
<feature type="compositionally biased region" description="Acidic residues" evidence="8">
    <location>
        <begin position="1427"/>
        <end position="1470"/>
    </location>
</feature>
<keyword evidence="1" id="KW-0343">GTPase activation</keyword>
<feature type="repeat" description="ANK" evidence="5">
    <location>
        <begin position="1274"/>
        <end position="1306"/>
    </location>
</feature>
<evidence type="ECO:0000256" key="8">
    <source>
        <dbReference type="SAM" id="MobiDB-lite"/>
    </source>
</evidence>
<dbReference type="Gene3D" id="1.25.40.20">
    <property type="entry name" value="Ankyrin repeat-containing domain"/>
    <property type="match status" value="1"/>
</dbReference>
<dbReference type="SMART" id="SM00233">
    <property type="entry name" value="PH"/>
    <property type="match status" value="1"/>
</dbReference>
<organism evidence="12 13">
    <name type="scientific">Hondaea fermentalgiana</name>
    <dbReference type="NCBI Taxonomy" id="2315210"/>
    <lineage>
        <taxon>Eukaryota</taxon>
        <taxon>Sar</taxon>
        <taxon>Stramenopiles</taxon>
        <taxon>Bigyra</taxon>
        <taxon>Labyrinthulomycetes</taxon>
        <taxon>Thraustochytrida</taxon>
        <taxon>Thraustochytriidae</taxon>
        <taxon>Hondaea</taxon>
    </lineage>
</organism>
<dbReference type="CDD" id="cd07307">
    <property type="entry name" value="BAR"/>
    <property type="match status" value="1"/>
</dbReference>
<name>A0A2R5GDT4_9STRA</name>
<dbReference type="CDD" id="cd08204">
    <property type="entry name" value="ArfGap"/>
    <property type="match status" value="1"/>
</dbReference>
<feature type="region of interest" description="Disordered" evidence="8">
    <location>
        <begin position="151"/>
        <end position="171"/>
    </location>
</feature>
<dbReference type="InParanoid" id="A0A2R5GDT4"/>
<feature type="region of interest" description="Disordered" evidence="8">
    <location>
        <begin position="223"/>
        <end position="413"/>
    </location>
</feature>
<feature type="domain" description="GYF" evidence="11">
    <location>
        <begin position="58"/>
        <end position="108"/>
    </location>
</feature>
<evidence type="ECO:0000313" key="13">
    <source>
        <dbReference type="Proteomes" id="UP000241890"/>
    </source>
</evidence>
<dbReference type="PROSITE" id="PS50297">
    <property type="entry name" value="ANK_REP_REGION"/>
    <property type="match status" value="1"/>
</dbReference>
<dbReference type="Gene3D" id="1.20.1270.60">
    <property type="entry name" value="Arfaptin homology (AH) domain/BAR domain"/>
    <property type="match status" value="1"/>
</dbReference>
<dbReference type="SUPFAM" id="SSF50729">
    <property type="entry name" value="PH domain-like"/>
    <property type="match status" value="1"/>
</dbReference>
<accession>A0A2R5GDT4</accession>
<comment type="caution">
    <text evidence="12">The sequence shown here is derived from an EMBL/GenBank/DDBJ whole genome shotgun (WGS) entry which is preliminary data.</text>
</comment>
<keyword evidence="2" id="KW-0479">Metal-binding</keyword>
<keyword evidence="5" id="KW-0040">ANK repeat</keyword>
<dbReference type="PROSITE" id="PS50003">
    <property type="entry name" value="PH_DOMAIN"/>
    <property type="match status" value="1"/>
</dbReference>
<keyword evidence="3 6" id="KW-0863">Zinc-finger</keyword>
<dbReference type="SUPFAM" id="SSF48403">
    <property type="entry name" value="Ankyrin repeat"/>
    <property type="match status" value="1"/>
</dbReference>
<dbReference type="CDD" id="cd14686">
    <property type="entry name" value="bZIP"/>
    <property type="match status" value="1"/>
</dbReference>
<dbReference type="Pfam" id="PF00169">
    <property type="entry name" value="PH"/>
    <property type="match status" value="1"/>
</dbReference>
<dbReference type="InterPro" id="IPR027267">
    <property type="entry name" value="AH/BAR_dom_sf"/>
</dbReference>
<reference evidence="12 13" key="1">
    <citation type="submission" date="2017-12" db="EMBL/GenBank/DDBJ databases">
        <title>Sequencing, de novo assembly and annotation of complete genome of a new Thraustochytrid species, strain FCC1311.</title>
        <authorList>
            <person name="Sedici K."/>
            <person name="Godart F."/>
            <person name="Aiese Cigliano R."/>
            <person name="Sanseverino W."/>
            <person name="Barakat M."/>
            <person name="Ortet P."/>
            <person name="Marechal E."/>
            <person name="Cagnac O."/>
            <person name="Amato A."/>
        </authorList>
    </citation>
    <scope>NUCLEOTIDE SEQUENCE [LARGE SCALE GENOMIC DNA]</scope>
</reference>
<evidence type="ECO:0000256" key="7">
    <source>
        <dbReference type="SAM" id="Coils"/>
    </source>
</evidence>
<sequence>MRAWVENGYLSSHIAIARSHDGPFAKLQAFYPEADLAFKTPPCAPTPAECVANPGTNEAMWYFKDVHGAIQGPFSGPQMNEWARNGLVTLGAEVRRGSGPSSRFVPRGDLYPDDYTAFFSSASAAASASASAAKHISQQHQRVTSKFFSRVGKNHRRSNSAGSSFSTLRSTGSAGATVDAQILASSLAGSNEYTEGADANTATPTPTSASSAATHVRKLAGKKLRSVVTPSTSSAASHTPRHTSQGLSEGDRGFSEGGSSPDTAVPPALPPTSHGAAMHHRRLKSLGKYGHRQFAKLKPKPRRANGRSNTRRHGSLTPDSINPHIVSAAGSSAADEEEPLSHLRGYSDDNILGHLDTSEEWPRDDADYGVGEGDDDDDDDDDEDEEDEDASGQIRGVLAQELESSSSLRDVRDSVETNLEAVRAALQAETQAEASRRHRRTNGSGDIGSEENDANHSDGDSDSESERDRDASFGYRSQRAGDLNAAAFPFAPVLNSDAVTDHVHMLLGTFRHKRGSSLGLRFGHTDHHHRPTGPSPTSSTSSMAGPPDSYYLINSGNNISGANASREKHIAALETSLAELQDENSQLKAYVRRMHSVVAAQHPSLIGHLVAPARSPPAELEPVSSGADHGGGPHASASPRPLVATPPPPQSSGSTAGTDRSRRNGGFPPQTQQQEQGGGDLVRQEQSKGSLSSSSNSFPEGDAALWEDFVVVEFDRDSPMLRRKLNAFGEGVEELRGELKDLIKSSYTYLENCQAELESLMGFADELNQPEIRKLSPLIHLYHELLKFVAQLRARMLHDLQGSLVFKFQDFLENDMKQAQSLRRELQRARDLYESLEAKYMHTQRPKGRAGVIGNVSRGHDGSESQLYGELQTAKARFELARFGLVQQINQLESKKRFVLVEHTAQAIDGLLAFFRQGYQALAAYSGVVEDARADIAGVQDKFDLIVGKWNEKRLQLESQLHSGAFPFKSTERRKRNMSKQHEKVVVSSSTSRASQDPLSVHEGYLYKRSSNVRRQWKRRYFVLRTDKLLYYRSWKDVNPQPVCDILLSSVREVANSEFKNCFEILSPNKKAYILQATSAHEMATWMAAMRRAIEMVLVKQQQRPSLSRTTGLADPDVTLLLKFNPTCADCGKADPDWVSLNLGVLICITCSGIHRSLGTHISKVRSLTLDQLARTQVRLLRRLGNEAMNTFMESTLSAEQKPDPDADRDTRERFIREKYVSLRFFDPAEISSHANEARARLFSSVRENDLDTLARVVLSGVLAGALDHTLDDAGDTALHVCAAAGHEDCVEFLVLNGADPAVVNDRGLTALQLAQDGGHPGAVALLERLLRSRSSSLASGHASSRGEQGNMVMSGSGDGVFPGLLSRPPMMPTLSSAINGSLREASEMSDCEDLPSLVDPAPAFPHHRPTRSAPSSPILQQGPGGYDDDDDDIDDDDDEEEDDDDDDDDEDHDNVAGEDIEVGDTDDTDDTRRENEEGESDDHDTVATAAATAASSGLQLAI</sequence>
<evidence type="ECO:0000256" key="5">
    <source>
        <dbReference type="PROSITE-ProRule" id="PRU00023"/>
    </source>
</evidence>
<evidence type="ECO:0000256" key="3">
    <source>
        <dbReference type="ARBA" id="ARBA00022771"/>
    </source>
</evidence>
<dbReference type="SMART" id="SM00105">
    <property type="entry name" value="ArfGap"/>
    <property type="match status" value="1"/>
</dbReference>
<dbReference type="GO" id="GO:0005096">
    <property type="term" value="F:GTPase activator activity"/>
    <property type="evidence" value="ECO:0007669"/>
    <property type="project" value="UniProtKB-KW"/>
</dbReference>
<dbReference type="EMBL" id="BEYU01000053">
    <property type="protein sequence ID" value="GBG29096.1"/>
    <property type="molecule type" value="Genomic_DNA"/>
</dbReference>
<dbReference type="PROSITE" id="PS50829">
    <property type="entry name" value="GYF"/>
    <property type="match status" value="1"/>
</dbReference>
<dbReference type="InterPro" id="IPR004148">
    <property type="entry name" value="BAR_dom"/>
</dbReference>
<dbReference type="FunFam" id="1.10.220.150:FF:000009">
    <property type="entry name" value="stromal membrane-associated protein 1 isoform X1"/>
    <property type="match status" value="1"/>
</dbReference>
<feature type="compositionally biased region" description="Basic residues" evidence="8">
    <location>
        <begin position="277"/>
        <end position="314"/>
    </location>
</feature>
<keyword evidence="4" id="KW-0862">Zinc</keyword>
<feature type="compositionally biased region" description="Basic and acidic residues" evidence="8">
    <location>
        <begin position="453"/>
        <end position="471"/>
    </location>
</feature>
<evidence type="ECO:0000313" key="12">
    <source>
        <dbReference type="EMBL" id="GBG29096.1"/>
    </source>
</evidence>
<dbReference type="InterPro" id="IPR045258">
    <property type="entry name" value="ACAP1/2/3-like"/>
</dbReference>
<feature type="region of interest" description="Disordered" evidence="8">
    <location>
        <begin position="523"/>
        <end position="549"/>
    </location>
</feature>
<feature type="domain" description="PH" evidence="9">
    <location>
        <begin position="999"/>
        <end position="1095"/>
    </location>
</feature>
<evidence type="ECO:0000259" key="9">
    <source>
        <dbReference type="PROSITE" id="PS50003"/>
    </source>
</evidence>
<feature type="compositionally biased region" description="Low complexity" evidence="8">
    <location>
        <begin position="1487"/>
        <end position="1497"/>
    </location>
</feature>
<dbReference type="InterPro" id="IPR035445">
    <property type="entry name" value="GYF-like_dom_sf"/>
</dbReference>
<dbReference type="Gene3D" id="1.10.220.150">
    <property type="entry name" value="Arf GTPase activating protein"/>
    <property type="match status" value="1"/>
</dbReference>
<gene>
    <name evidence="12" type="ORF">FCC1311_053192</name>
</gene>
<feature type="region of interest" description="Disordered" evidence="8">
    <location>
        <begin position="428"/>
        <end position="472"/>
    </location>
</feature>
<feature type="region of interest" description="Disordered" evidence="8">
    <location>
        <begin position="1338"/>
        <end position="1369"/>
    </location>
</feature>
<dbReference type="Pfam" id="PF16746">
    <property type="entry name" value="BAR_3"/>
    <property type="match status" value="1"/>
</dbReference>
<evidence type="ECO:0000259" key="11">
    <source>
        <dbReference type="PROSITE" id="PS50829"/>
    </source>
</evidence>
<dbReference type="PANTHER" id="PTHR23180">
    <property type="entry name" value="CENTAURIN/ARF"/>
    <property type="match status" value="1"/>
</dbReference>
<dbReference type="Proteomes" id="UP000241890">
    <property type="component" value="Unassembled WGS sequence"/>
</dbReference>
<feature type="coiled-coil region" evidence="7">
    <location>
        <begin position="809"/>
        <end position="839"/>
    </location>
</feature>
<dbReference type="SUPFAM" id="SSF103657">
    <property type="entry name" value="BAR/IMD domain-like"/>
    <property type="match status" value="1"/>
</dbReference>
<evidence type="ECO:0000256" key="6">
    <source>
        <dbReference type="PROSITE-ProRule" id="PRU00288"/>
    </source>
</evidence>
<feature type="region of interest" description="Disordered" evidence="8">
    <location>
        <begin position="195"/>
        <end position="214"/>
    </location>
</feature>
<evidence type="ECO:0000256" key="4">
    <source>
        <dbReference type="ARBA" id="ARBA00022833"/>
    </source>
</evidence>
<dbReference type="PRINTS" id="PR00405">
    <property type="entry name" value="REVINTRACTNG"/>
</dbReference>
<dbReference type="Gene3D" id="2.30.29.30">
    <property type="entry name" value="Pleckstrin-homology domain (PH domain)/Phosphotyrosine-binding domain (PTB)"/>
    <property type="match status" value="1"/>
</dbReference>
<proteinExistence type="predicted"/>
<feature type="compositionally biased region" description="Polar residues" evidence="8">
    <location>
        <begin position="159"/>
        <end position="171"/>
    </location>
</feature>
<keyword evidence="7" id="KW-0175">Coiled coil</keyword>
<feature type="region of interest" description="Disordered" evidence="8">
    <location>
        <begin position="615"/>
        <end position="699"/>
    </location>
</feature>
<dbReference type="Pfam" id="PF01412">
    <property type="entry name" value="ArfGap"/>
    <property type="match status" value="1"/>
</dbReference>
<dbReference type="Pfam" id="PF12796">
    <property type="entry name" value="Ank_2"/>
    <property type="match status" value="1"/>
</dbReference>
<feature type="compositionally biased region" description="Low complexity" evidence="8">
    <location>
        <begin position="226"/>
        <end position="244"/>
    </location>
</feature>
<dbReference type="InterPro" id="IPR011993">
    <property type="entry name" value="PH-like_dom_sf"/>
</dbReference>
<keyword evidence="13" id="KW-1185">Reference proteome</keyword>
<feature type="coiled-coil region" evidence="7">
    <location>
        <begin position="563"/>
        <end position="590"/>
    </location>
</feature>
<feature type="compositionally biased region" description="Low complexity" evidence="8">
    <location>
        <begin position="687"/>
        <end position="697"/>
    </location>
</feature>
<dbReference type="PROSITE" id="PS50088">
    <property type="entry name" value="ANK_REPEAT"/>
    <property type="match status" value="1"/>
</dbReference>
<evidence type="ECO:0000259" key="10">
    <source>
        <dbReference type="PROSITE" id="PS50115"/>
    </source>
</evidence>
<dbReference type="InterPro" id="IPR001849">
    <property type="entry name" value="PH_domain"/>
</dbReference>
<dbReference type="GO" id="GO:0005737">
    <property type="term" value="C:cytoplasm"/>
    <property type="evidence" value="ECO:0007669"/>
    <property type="project" value="InterPro"/>
</dbReference>